<evidence type="ECO:0000313" key="4">
    <source>
        <dbReference type="Proteomes" id="UP000585474"/>
    </source>
</evidence>
<gene>
    <name evidence="3" type="ORF">Acr_06g0003880</name>
</gene>
<feature type="compositionally biased region" description="Basic and acidic residues" evidence="1">
    <location>
        <begin position="294"/>
        <end position="310"/>
    </location>
</feature>
<keyword evidence="4" id="KW-1185">Reference proteome</keyword>
<comment type="caution">
    <text evidence="3">The sequence shown here is derived from an EMBL/GenBank/DDBJ whole genome shotgun (WGS) entry which is preliminary data.</text>
</comment>
<dbReference type="PANTHER" id="PTHR46741:SF4">
    <property type="entry name" value="FINGER FYVE DOMAIN PROTEIN, PUTATIVE (DUF1666)-RELATED"/>
    <property type="match status" value="1"/>
</dbReference>
<dbReference type="Proteomes" id="UP000585474">
    <property type="component" value="Unassembled WGS sequence"/>
</dbReference>
<protein>
    <recommendedName>
        <fullName evidence="5">Ribosomal protein L34Ae</fullName>
    </recommendedName>
</protein>
<reference evidence="3 4" key="1">
    <citation type="submission" date="2019-07" db="EMBL/GenBank/DDBJ databases">
        <title>De Novo Assembly of kiwifruit Actinidia rufa.</title>
        <authorList>
            <person name="Sugita-Konishi S."/>
            <person name="Sato K."/>
            <person name="Mori E."/>
            <person name="Abe Y."/>
            <person name="Kisaki G."/>
            <person name="Hamano K."/>
            <person name="Suezawa K."/>
            <person name="Otani M."/>
            <person name="Fukuda T."/>
            <person name="Manabe T."/>
            <person name="Gomi K."/>
            <person name="Tabuchi M."/>
            <person name="Akimitsu K."/>
            <person name="Kataoka I."/>
        </authorList>
    </citation>
    <scope>NUCLEOTIDE SEQUENCE [LARGE SCALE GENOMIC DNA]</scope>
    <source>
        <strain evidence="4">cv. Fuchu</strain>
    </source>
</reference>
<keyword evidence="2" id="KW-0732">Signal</keyword>
<feature type="chain" id="PRO_5029542576" description="Ribosomal protein L34Ae" evidence="2">
    <location>
        <begin position="18"/>
        <end position="726"/>
    </location>
</feature>
<accession>A0A7J0EPN6</accession>
<proteinExistence type="predicted"/>
<dbReference type="Pfam" id="PF07891">
    <property type="entry name" value="DUF1666"/>
    <property type="match status" value="2"/>
</dbReference>
<name>A0A7J0EPN6_9ERIC</name>
<evidence type="ECO:0000256" key="2">
    <source>
        <dbReference type="SAM" id="SignalP"/>
    </source>
</evidence>
<dbReference type="AlphaFoldDB" id="A0A7J0EPN6"/>
<feature type="region of interest" description="Disordered" evidence="1">
    <location>
        <begin position="274"/>
        <end position="310"/>
    </location>
</feature>
<organism evidence="3 4">
    <name type="scientific">Actinidia rufa</name>
    <dbReference type="NCBI Taxonomy" id="165716"/>
    <lineage>
        <taxon>Eukaryota</taxon>
        <taxon>Viridiplantae</taxon>
        <taxon>Streptophyta</taxon>
        <taxon>Embryophyta</taxon>
        <taxon>Tracheophyta</taxon>
        <taxon>Spermatophyta</taxon>
        <taxon>Magnoliopsida</taxon>
        <taxon>eudicotyledons</taxon>
        <taxon>Gunneridae</taxon>
        <taxon>Pentapetalae</taxon>
        <taxon>asterids</taxon>
        <taxon>Ericales</taxon>
        <taxon>Actinidiaceae</taxon>
        <taxon>Actinidia</taxon>
    </lineage>
</organism>
<dbReference type="InterPro" id="IPR012870">
    <property type="entry name" value="DUF1666"/>
</dbReference>
<feature type="signal peptide" evidence="2">
    <location>
        <begin position="1"/>
        <end position="17"/>
    </location>
</feature>
<sequence>MFRISKCLAYLFGFVFKFIFRLKTNDCNYKVDHSQDEDQGLSVLETDGSSKKKNLDFYFGFRFQNSEAFNPRIGETEESVFIETLPSQNMSKCQVLSGKNFRGFMDKPETMRFTIQELFVGSKDDPISFNTNHEALLCPPKDFRELQLEKFQEFLVSSDDCSTDSDQTINRVSDNEDFEDFDSETETVVLENTEDSVQSSLFQKFDTETEAVLEKTEDSVQCSGSENFLENPEQFISTEDDSNDNQAIESVEINQLGNSNFSDEFGLISENQSSNFELEPEPNSSSEGVSISNHKVDSVPIDEKKPESFEKTENLDEISIGGIRIFDRESVIRTDEAEDTNDEYTEFEPILRYSDHSDNKSDTKSWGSDCEDEDGFDILLKHKELIEQMKMEIKNARIKGLPTILEESETLKVVEDFKPLKIDEKLEHKDRVEEIQKVYKGYAEKMRKLDVLNYQTIHAIGFLHLRDPIQQVSAQKTSISAIKPFLLPNFWPCKLRRFYTDPTLKSINELHKDLEMVYVGQLCLSWEILHWQYEKTRELLEYDCEHHHTYNQVAGEFQHLQVLVQRFVENEPFQGPRVQNYTKTRFELCTLLQVPVIKDDCSKDKKESVVEEEKHNEASSTHVHLQDPLDSELLIDIKTSLQKKERRLKDIVRSGNCIVKKFQKHQEGRMDRALLFAQVELKLVARVLNTSRLTTDQLVWCQKKLNKISFFNRKIHVEPSFLLFPV</sequence>
<dbReference type="EMBL" id="BJWL01000006">
    <property type="protein sequence ID" value="GFY88448.1"/>
    <property type="molecule type" value="Genomic_DNA"/>
</dbReference>
<dbReference type="OrthoDB" id="772197at2759"/>
<feature type="compositionally biased region" description="Polar residues" evidence="1">
    <location>
        <begin position="274"/>
        <end position="293"/>
    </location>
</feature>
<dbReference type="PANTHER" id="PTHR46741">
    <property type="entry name" value="OS09G0413600 PROTEIN"/>
    <property type="match status" value="1"/>
</dbReference>
<evidence type="ECO:0000256" key="1">
    <source>
        <dbReference type="SAM" id="MobiDB-lite"/>
    </source>
</evidence>
<evidence type="ECO:0008006" key="5">
    <source>
        <dbReference type="Google" id="ProtNLM"/>
    </source>
</evidence>
<evidence type="ECO:0000313" key="3">
    <source>
        <dbReference type="EMBL" id="GFY88448.1"/>
    </source>
</evidence>